<name>A0A915DHP3_9BILA</name>
<dbReference type="FunFam" id="2.60.40.10:FF:000028">
    <property type="entry name" value="Neuronal cell adhesion molecule"/>
    <property type="match status" value="1"/>
</dbReference>
<dbReference type="InterPro" id="IPR036116">
    <property type="entry name" value="FN3_sf"/>
</dbReference>
<dbReference type="Pfam" id="PF00041">
    <property type="entry name" value="fn3"/>
    <property type="match status" value="3"/>
</dbReference>
<dbReference type="PANTHER" id="PTHR13817">
    <property type="entry name" value="TITIN"/>
    <property type="match status" value="1"/>
</dbReference>
<dbReference type="AlphaFoldDB" id="A0A915DHP3"/>
<dbReference type="CDD" id="cd00063">
    <property type="entry name" value="FN3"/>
    <property type="match status" value="3"/>
</dbReference>
<dbReference type="Gene3D" id="2.60.40.10">
    <property type="entry name" value="Immunoglobulins"/>
    <property type="match status" value="3"/>
</dbReference>
<keyword evidence="1" id="KW-0677">Repeat</keyword>
<organism evidence="3 4">
    <name type="scientific">Ditylenchus dipsaci</name>
    <dbReference type="NCBI Taxonomy" id="166011"/>
    <lineage>
        <taxon>Eukaryota</taxon>
        <taxon>Metazoa</taxon>
        <taxon>Ecdysozoa</taxon>
        <taxon>Nematoda</taxon>
        <taxon>Chromadorea</taxon>
        <taxon>Rhabditida</taxon>
        <taxon>Tylenchina</taxon>
        <taxon>Tylenchomorpha</taxon>
        <taxon>Sphaerularioidea</taxon>
        <taxon>Anguinidae</taxon>
        <taxon>Anguininae</taxon>
        <taxon>Ditylenchus</taxon>
    </lineage>
</organism>
<dbReference type="PANTHER" id="PTHR13817:SF166">
    <property type="entry name" value="NEURONAL IGCAM-RELATED"/>
    <property type="match status" value="1"/>
</dbReference>
<dbReference type="SUPFAM" id="SSF49265">
    <property type="entry name" value="Fibronectin type III"/>
    <property type="match status" value="2"/>
</dbReference>
<dbReference type="Proteomes" id="UP000887574">
    <property type="component" value="Unplaced"/>
</dbReference>
<dbReference type="SMART" id="SM00060">
    <property type="entry name" value="FN3"/>
    <property type="match status" value="3"/>
</dbReference>
<dbReference type="PROSITE" id="PS50853">
    <property type="entry name" value="FN3"/>
    <property type="match status" value="3"/>
</dbReference>
<evidence type="ECO:0000256" key="1">
    <source>
        <dbReference type="ARBA" id="ARBA00022737"/>
    </source>
</evidence>
<dbReference type="InterPro" id="IPR003961">
    <property type="entry name" value="FN3_dom"/>
</dbReference>
<feature type="domain" description="Fibronectin type-III" evidence="2">
    <location>
        <begin position="235"/>
        <end position="328"/>
    </location>
</feature>
<dbReference type="InterPro" id="IPR013783">
    <property type="entry name" value="Ig-like_fold"/>
</dbReference>
<evidence type="ECO:0000259" key="2">
    <source>
        <dbReference type="PROSITE" id="PS50853"/>
    </source>
</evidence>
<dbReference type="WBParaSite" id="jg19610">
    <property type="protein sequence ID" value="jg19610"/>
    <property type="gene ID" value="jg19610"/>
</dbReference>
<evidence type="ECO:0000313" key="4">
    <source>
        <dbReference type="WBParaSite" id="jg19610"/>
    </source>
</evidence>
<keyword evidence="3" id="KW-1185">Reference proteome</keyword>
<feature type="domain" description="Fibronectin type-III" evidence="2">
    <location>
        <begin position="31"/>
        <end position="133"/>
    </location>
</feature>
<protein>
    <submittedName>
        <fullName evidence="4">Fibronectin type-III domain-containing protein</fullName>
    </submittedName>
</protein>
<feature type="domain" description="Fibronectin type-III" evidence="2">
    <location>
        <begin position="137"/>
        <end position="234"/>
    </location>
</feature>
<sequence>MPDIEHLFYCSIHRSAHSIGGGASGQKVPSAPKNVDLTQINASSVKVSWDPPDPVGDTVEILGYYVYKDLHVNGKNTNNMRKAVAIVDQNKHYAFINDLEPNSEYAIRVAAFNQYGDGEHSASKRIVTGGRPPSAPRPQSIRPIKEDKPVEATVEWLAPKHTYGLPILKYLIWYKPVELNHFERAELGATDLSYTLKNLHNGQEYELHIAAVNEIGMSENATEHFFTAAGLPDGEPLNIRYTIFKNHLTILWDPPLWLHRNGNITGYKVVFKSVHGRNAGQIIEKNVTSQSIVFEVDSKTSYNFKVAASTVKGQGPYSAILSINSNASNNVSPSMESPCYGTIYFMARILRGQIVA</sequence>
<dbReference type="InterPro" id="IPR050964">
    <property type="entry name" value="Striated_Muscle_Regulatory"/>
</dbReference>
<evidence type="ECO:0000313" key="3">
    <source>
        <dbReference type="Proteomes" id="UP000887574"/>
    </source>
</evidence>
<dbReference type="PRINTS" id="PR00014">
    <property type="entry name" value="FNTYPEIII"/>
</dbReference>
<accession>A0A915DHP3</accession>
<proteinExistence type="predicted"/>
<reference evidence="4" key="1">
    <citation type="submission" date="2022-11" db="UniProtKB">
        <authorList>
            <consortium name="WormBaseParasite"/>
        </authorList>
    </citation>
    <scope>IDENTIFICATION</scope>
</reference>